<feature type="binding site" evidence="15">
    <location>
        <position position="106"/>
    </location>
    <ligand>
        <name>D-threo-isocitrate</name>
        <dbReference type="ChEBI" id="CHEBI:15562"/>
    </ligand>
</feature>
<evidence type="ECO:0000256" key="1">
    <source>
        <dbReference type="ARBA" id="ARBA00001936"/>
    </source>
</evidence>
<dbReference type="GO" id="GO:0000287">
    <property type="term" value="F:magnesium ion binding"/>
    <property type="evidence" value="ECO:0007669"/>
    <property type="project" value="InterPro"/>
</dbReference>
<keyword evidence="11 22" id="KW-0560">Oxidoreductase</keyword>
<feature type="binding site" evidence="16">
    <location>
        <position position="358"/>
    </location>
    <ligand>
        <name>NADP(+)</name>
        <dbReference type="ChEBI" id="CHEBI:58349"/>
    </ligand>
</feature>
<feature type="binding site" evidence="17">
    <location>
        <position position="311"/>
    </location>
    <ligand>
        <name>Mg(2+)</name>
        <dbReference type="ChEBI" id="CHEBI:18420"/>
    </ligand>
</feature>
<name>A0A927MHA9_9BACL</name>
<evidence type="ECO:0000256" key="8">
    <source>
        <dbReference type="ARBA" id="ARBA00022723"/>
    </source>
</evidence>
<feature type="binding site" evidence="16">
    <location>
        <begin position="345"/>
        <end position="351"/>
    </location>
    <ligand>
        <name>NADP(+)</name>
        <dbReference type="ChEBI" id="CHEBI:58349"/>
    </ligand>
</feature>
<proteinExistence type="inferred from homology"/>
<protein>
    <recommendedName>
        <fullName evidence="5 20">Isocitrate dehydrogenase [NADP]</fullName>
        <ecNumber evidence="4 20">1.1.1.42</ecNumber>
    </recommendedName>
</protein>
<sequence length="422" mass="46129">MTNNGKITVTNGVLNVPDHATIPFIIGDGTGPDIWNAASRVLESAVEKAYDGKKKLIWKEVLAGEKAFNETGEWLPQATLDTIDEYLIAIKGPLTTPIGGGFRSLNVALRQELDLYTCLRPVRYFEGVPSPVKRPEDCDMVIFRENTEDIYAGIEYKEGTPEAKKVIDFLQNEMGVKNIRFPETSGIGIKPISEDGTKRLVRAALNYIIKEGRKSLTLVHKGNIMKFTEGAFKNWGYEVAEQEFGDKVFTWNQYDVIKDAEGTDAANKAQADAEAAGKIIVKDSIADIFLQQILTRPKEFDVVATMNLNGDYISDALAAQVGGIGIAPGANINYLTGHAIFEATHGTAPKYAGLDKVNPSSVLLSGVLMLEHLGWNEAATMITASIEKTIASKVVTYDFARLMDGATEVKASEFADELIKNL</sequence>
<keyword evidence="9 17" id="KW-0460">Magnesium</keyword>
<feature type="binding site" evidence="16">
    <location>
        <position position="401"/>
    </location>
    <ligand>
        <name>NADP(+)</name>
        <dbReference type="ChEBI" id="CHEBI:58349"/>
    </ligand>
</feature>
<dbReference type="GO" id="GO:0006099">
    <property type="term" value="P:tricarboxylic acid cycle"/>
    <property type="evidence" value="ECO:0007669"/>
    <property type="project" value="UniProtKB-UniRule"/>
</dbReference>
<accession>A0A927MHA9</accession>
<comment type="function">
    <text evidence="14">Catalyzes the oxidative decarboxylation of isocitrate to 2-oxoglutarate and carbon dioxide with the concomitant reduction of NADP(+).</text>
</comment>
<dbReference type="GO" id="GO:0051287">
    <property type="term" value="F:NAD binding"/>
    <property type="evidence" value="ECO:0007669"/>
    <property type="project" value="InterPro"/>
</dbReference>
<evidence type="ECO:0000313" key="23">
    <source>
        <dbReference type="Proteomes" id="UP000658225"/>
    </source>
</evidence>
<dbReference type="SUPFAM" id="SSF53659">
    <property type="entry name" value="Isocitrate/Isopropylmalate dehydrogenase-like"/>
    <property type="match status" value="1"/>
</dbReference>
<feature type="binding site" evidence="15">
    <location>
        <position position="120"/>
    </location>
    <ligand>
        <name>D-threo-isocitrate</name>
        <dbReference type="ChEBI" id="CHEBI:15562"/>
    </ligand>
</feature>
<keyword evidence="12 17" id="KW-0464">Manganese</keyword>
<keyword evidence="8 20" id="KW-0479">Metal-binding</keyword>
<keyword evidence="6 20" id="KW-0329">Glyoxylate bypass</keyword>
<dbReference type="Proteomes" id="UP000658225">
    <property type="component" value="Unassembled WGS sequence"/>
</dbReference>
<dbReference type="GO" id="GO:0006097">
    <property type="term" value="P:glyoxylate cycle"/>
    <property type="evidence" value="ECO:0007669"/>
    <property type="project" value="UniProtKB-KW"/>
</dbReference>
<evidence type="ECO:0000256" key="11">
    <source>
        <dbReference type="ARBA" id="ARBA00023002"/>
    </source>
</evidence>
<dbReference type="InterPro" id="IPR004439">
    <property type="entry name" value="Isocitrate_DH_NADP_dimer_prok"/>
</dbReference>
<dbReference type="GO" id="GO:0004450">
    <property type="term" value="F:isocitrate dehydrogenase (NADP+) activity"/>
    <property type="evidence" value="ECO:0007669"/>
    <property type="project" value="UniProtKB-UniRule"/>
</dbReference>
<evidence type="ECO:0000256" key="20">
    <source>
        <dbReference type="RuleBase" id="RU004446"/>
    </source>
</evidence>
<feature type="binding site" evidence="15">
    <location>
        <position position="110"/>
    </location>
    <ligand>
        <name>D-threo-isocitrate</name>
        <dbReference type="ChEBI" id="CHEBI:15562"/>
    </ligand>
</feature>
<dbReference type="PANTHER" id="PTHR43504">
    <property type="entry name" value="ISOCITRATE DEHYDROGENASE [NADP]"/>
    <property type="match status" value="1"/>
</dbReference>
<feature type="site" description="Critical for catalysis" evidence="18">
    <location>
        <position position="151"/>
    </location>
</feature>
<dbReference type="PANTHER" id="PTHR43504:SF1">
    <property type="entry name" value="ISOCITRATE DEHYDROGENASE [NADP]"/>
    <property type="match status" value="1"/>
</dbReference>
<evidence type="ECO:0000256" key="14">
    <source>
        <dbReference type="ARBA" id="ARBA00046127"/>
    </source>
</evidence>
<dbReference type="RefSeq" id="WP_192598204.1">
    <property type="nucleotide sequence ID" value="NZ_JADBEL010000006.1"/>
</dbReference>
<evidence type="ECO:0000256" key="6">
    <source>
        <dbReference type="ARBA" id="ARBA00022435"/>
    </source>
</evidence>
<comment type="caution">
    <text evidence="22">The sequence shown here is derived from an EMBL/GenBank/DDBJ whole genome shotgun (WGS) entry which is preliminary data.</text>
</comment>
<evidence type="ECO:0000256" key="17">
    <source>
        <dbReference type="PIRSR" id="PIRSR604439-3"/>
    </source>
</evidence>
<evidence type="ECO:0000256" key="4">
    <source>
        <dbReference type="ARBA" id="ARBA00013013"/>
    </source>
</evidence>
<dbReference type="EMBL" id="JADBEL010000006">
    <property type="protein sequence ID" value="MBE1554410.1"/>
    <property type="molecule type" value="Genomic_DNA"/>
</dbReference>
<evidence type="ECO:0000313" key="22">
    <source>
        <dbReference type="EMBL" id="MBE1554410.1"/>
    </source>
</evidence>
<feature type="binding site" evidence="16">
    <location>
        <position position="95"/>
    </location>
    <ligand>
        <name>NADP(+)</name>
        <dbReference type="ChEBI" id="CHEBI:58349"/>
    </ligand>
</feature>
<dbReference type="AlphaFoldDB" id="A0A927MHA9"/>
<feature type="modified residue" description="Phosphoserine" evidence="19">
    <location>
        <position position="104"/>
    </location>
</feature>
<dbReference type="Pfam" id="PF00180">
    <property type="entry name" value="Iso_dh"/>
    <property type="match status" value="1"/>
</dbReference>
<comment type="subunit">
    <text evidence="3">Homodimer.</text>
</comment>
<dbReference type="NCBIfam" id="TIGR00183">
    <property type="entry name" value="prok_nadp_idh"/>
    <property type="match status" value="1"/>
</dbReference>
<reference evidence="22" key="1">
    <citation type="submission" date="2020-10" db="EMBL/GenBank/DDBJ databases">
        <title>Genomic Encyclopedia of Type Strains, Phase IV (KMG-IV): sequencing the most valuable type-strain genomes for metagenomic binning, comparative biology and taxonomic classification.</title>
        <authorList>
            <person name="Goeker M."/>
        </authorList>
    </citation>
    <scope>NUCLEOTIDE SEQUENCE</scope>
    <source>
        <strain evidence="22">DSM 13886</strain>
    </source>
</reference>
<evidence type="ECO:0000256" key="5">
    <source>
        <dbReference type="ARBA" id="ARBA00019562"/>
    </source>
</evidence>
<comment type="cofactor">
    <cofactor evidence="1">
        <name>Mn(2+)</name>
        <dbReference type="ChEBI" id="CHEBI:29035"/>
    </cofactor>
</comment>
<evidence type="ECO:0000256" key="7">
    <source>
        <dbReference type="ARBA" id="ARBA00022532"/>
    </source>
</evidence>
<evidence type="ECO:0000256" key="9">
    <source>
        <dbReference type="ARBA" id="ARBA00022842"/>
    </source>
</evidence>
<comment type="similarity">
    <text evidence="2">Belongs to the isocitrate and isopropylmalate dehydrogenases family.</text>
</comment>
<feature type="binding site" evidence="15">
    <location>
        <position position="104"/>
    </location>
    <ligand>
        <name>D-threo-isocitrate</name>
        <dbReference type="ChEBI" id="CHEBI:15562"/>
    </ligand>
</feature>
<evidence type="ECO:0000256" key="19">
    <source>
        <dbReference type="PIRSR" id="PIRSR604439-5"/>
    </source>
</evidence>
<feature type="modified residue" description="N6-succinyllysine" evidence="19">
    <location>
        <position position="91"/>
    </location>
</feature>
<evidence type="ECO:0000259" key="21">
    <source>
        <dbReference type="SMART" id="SM01329"/>
    </source>
</evidence>
<evidence type="ECO:0000256" key="15">
    <source>
        <dbReference type="PIRSR" id="PIRSR604439-1"/>
    </source>
</evidence>
<dbReference type="PROSITE" id="PS00470">
    <property type="entry name" value="IDH_IMDH"/>
    <property type="match status" value="1"/>
</dbReference>
<comment type="cofactor">
    <cofactor evidence="17">
        <name>Mg(2+)</name>
        <dbReference type="ChEBI" id="CHEBI:18420"/>
    </cofactor>
    <cofactor evidence="17">
        <name>Mn(2+)</name>
        <dbReference type="ChEBI" id="CHEBI:29035"/>
    </cofactor>
    <text evidence="17">Binds 1 Mg(2+) or Mn(2+) ion per subunit.</text>
</comment>
<dbReference type="NCBIfam" id="NF005425">
    <property type="entry name" value="PRK07006.1"/>
    <property type="match status" value="1"/>
</dbReference>
<evidence type="ECO:0000256" key="10">
    <source>
        <dbReference type="ARBA" id="ARBA00022857"/>
    </source>
</evidence>
<feature type="binding site" evidence="16">
    <location>
        <position position="397"/>
    </location>
    <ligand>
        <name>NADP(+)</name>
        <dbReference type="ChEBI" id="CHEBI:58349"/>
    </ligand>
</feature>
<evidence type="ECO:0000256" key="3">
    <source>
        <dbReference type="ARBA" id="ARBA00011738"/>
    </source>
</evidence>
<feature type="modified residue" description="N6-succinyllysine" evidence="19">
    <location>
        <position position="233"/>
    </location>
</feature>
<gene>
    <name evidence="22" type="ORF">H4683_001486</name>
</gene>
<evidence type="ECO:0000256" key="16">
    <source>
        <dbReference type="PIRSR" id="PIRSR604439-2"/>
    </source>
</evidence>
<dbReference type="InterPro" id="IPR024084">
    <property type="entry name" value="IsoPropMal-DH-like_dom"/>
</dbReference>
<dbReference type="SMART" id="SM01329">
    <property type="entry name" value="Iso_dh"/>
    <property type="match status" value="1"/>
</dbReference>
<feature type="binding site" evidence="15">
    <location>
        <position position="144"/>
    </location>
    <ligand>
        <name>D-threo-isocitrate</name>
        <dbReference type="ChEBI" id="CHEBI:15562"/>
    </ligand>
</feature>
<evidence type="ECO:0000256" key="18">
    <source>
        <dbReference type="PIRSR" id="PIRSR604439-4"/>
    </source>
</evidence>
<comment type="catalytic activity">
    <reaction evidence="13">
        <text>D-threo-isocitrate + NADP(+) = 2-oxoglutarate + CO2 + NADPH</text>
        <dbReference type="Rhea" id="RHEA:19629"/>
        <dbReference type="ChEBI" id="CHEBI:15562"/>
        <dbReference type="ChEBI" id="CHEBI:16526"/>
        <dbReference type="ChEBI" id="CHEBI:16810"/>
        <dbReference type="ChEBI" id="CHEBI:57783"/>
        <dbReference type="ChEBI" id="CHEBI:58349"/>
        <dbReference type="EC" id="1.1.1.42"/>
    </reaction>
</comment>
<organism evidence="22 23">
    <name type="scientific">Sporosarcina limicola</name>
    <dbReference type="NCBI Taxonomy" id="34101"/>
    <lineage>
        <taxon>Bacteria</taxon>
        <taxon>Bacillati</taxon>
        <taxon>Bacillota</taxon>
        <taxon>Bacilli</taxon>
        <taxon>Bacillales</taxon>
        <taxon>Caryophanaceae</taxon>
        <taxon>Sporosarcina</taxon>
    </lineage>
</organism>
<feature type="modified residue" description="N6-acetyllysine" evidence="19">
    <location>
        <position position="133"/>
    </location>
</feature>
<dbReference type="Gene3D" id="3.40.718.10">
    <property type="entry name" value="Isopropylmalate Dehydrogenase"/>
    <property type="match status" value="1"/>
</dbReference>
<keyword evidence="23" id="KW-1185">Reference proteome</keyword>
<feature type="domain" description="Isopropylmalate dehydrogenase-like" evidence="21">
    <location>
        <begin position="21"/>
        <end position="418"/>
    </location>
</feature>
<evidence type="ECO:0000256" key="2">
    <source>
        <dbReference type="ARBA" id="ARBA00007769"/>
    </source>
</evidence>
<dbReference type="InterPro" id="IPR019818">
    <property type="entry name" value="IsoCit/isopropylmalate_DH_CS"/>
</dbReference>
<evidence type="ECO:0000256" key="12">
    <source>
        <dbReference type="ARBA" id="ARBA00023211"/>
    </source>
</evidence>
<keyword evidence="7 20" id="KW-0816">Tricarboxylic acid cycle</keyword>
<feature type="site" description="Critical for catalysis" evidence="18">
    <location>
        <position position="221"/>
    </location>
</feature>
<dbReference type="EC" id="1.1.1.42" evidence="4 20"/>
<keyword evidence="10 16" id="KW-0521">NADP</keyword>
<evidence type="ECO:0000256" key="13">
    <source>
        <dbReference type="ARBA" id="ARBA00023554"/>
    </source>
</evidence>